<keyword evidence="9" id="KW-1015">Disulfide bond</keyword>
<comment type="cofactor">
    <cofactor evidence="13 15">
        <name>FAD</name>
        <dbReference type="ChEBI" id="CHEBI:57692"/>
    </cofactor>
    <text evidence="13 15">Binds 1 FAD per subunit.</text>
</comment>
<dbReference type="InterPro" id="IPR050151">
    <property type="entry name" value="Class-I_Pyr_Nuc-Dis_Oxidored"/>
</dbReference>
<dbReference type="PRINTS" id="PR00368">
    <property type="entry name" value="FADPNR"/>
</dbReference>
<name>A0AB94IYS6_9BACT</name>
<feature type="binding site" evidence="13">
    <location>
        <begin position="311"/>
        <end position="314"/>
    </location>
    <ligand>
        <name>FAD</name>
        <dbReference type="ChEBI" id="CHEBI:57692"/>
    </ligand>
</feature>
<keyword evidence="13" id="KW-0547">Nucleotide-binding</keyword>
<dbReference type="GO" id="GO:0004148">
    <property type="term" value="F:dihydrolipoyl dehydrogenase (NADH) activity"/>
    <property type="evidence" value="ECO:0007669"/>
    <property type="project" value="UniProtKB-EC"/>
</dbReference>
<evidence type="ECO:0000259" key="16">
    <source>
        <dbReference type="Pfam" id="PF02852"/>
    </source>
</evidence>
<keyword evidence="8 13" id="KW-0520">NAD</keyword>
<evidence type="ECO:0000256" key="6">
    <source>
        <dbReference type="ARBA" id="ARBA00022827"/>
    </source>
</evidence>
<sequence>MSSKRIVIIGAGPGGYVAAIHAAHLGASVTLIEKKTIGGTCLNVGCIPTKVLLHTAELLTELKSEAKRIGVLVEGTRLDWDALMKRKTLTVSRLVKGTLSLVQGNGIEYIEGAAAIRDPHTVEVNGRAIQADAIVIATGSVPDVPDVPGYDLEGVITSDEALSLPAPPASMVVSGGGIIGMEFAAAYAAFGTKVTVAVTSPEILRNLDTDIALILRKNLEKRGVSFRTGASITRVTRSGEGLKIELTTPEGQAELEAEKLLVAKGRKPYTEGLGLEALGIEMKRGRIVTDAHMETNVKGIYAIGDCVNAYMLAHVASREGEVAVENVMGHAVDMDYTTTPGAIYTSPEIATVGLSEKDAAKRGLKVKVGSFPLMLNGKSMITGDTSGVIKIIADDETRQILGVEMVGGPATDMIAEGALALHFKATPEDLLNTIHAHPTVAEAVAEAAGNVFARGIHTPKG</sequence>
<evidence type="ECO:0000256" key="2">
    <source>
        <dbReference type="ARBA" id="ARBA00007532"/>
    </source>
</evidence>
<evidence type="ECO:0000256" key="7">
    <source>
        <dbReference type="ARBA" id="ARBA00023002"/>
    </source>
</evidence>
<evidence type="ECO:0000313" key="18">
    <source>
        <dbReference type="EMBL" id="CBL28942.1"/>
    </source>
</evidence>
<comment type="similarity">
    <text evidence="2 15">Belongs to the class-I pyridine nucleotide-disulfide oxidoreductase family.</text>
</comment>
<dbReference type="PANTHER" id="PTHR22912:SF217">
    <property type="entry name" value="DIHYDROLIPOYL DEHYDROGENASE"/>
    <property type="match status" value="1"/>
</dbReference>
<dbReference type="InterPro" id="IPR012999">
    <property type="entry name" value="Pyr_OxRdtase_I_AS"/>
</dbReference>
<feature type="binding site" evidence="13">
    <location>
        <begin position="138"/>
        <end position="140"/>
    </location>
    <ligand>
        <name>FAD</name>
        <dbReference type="ChEBI" id="CHEBI:57692"/>
    </ligand>
</feature>
<evidence type="ECO:0000256" key="13">
    <source>
        <dbReference type="PIRSR" id="PIRSR000350-3"/>
    </source>
</evidence>
<feature type="binding site" evidence="13">
    <location>
        <position position="265"/>
    </location>
    <ligand>
        <name>NAD(+)</name>
        <dbReference type="ChEBI" id="CHEBI:57540"/>
    </ligand>
</feature>
<dbReference type="PRINTS" id="PR00411">
    <property type="entry name" value="PNDRDTASEI"/>
</dbReference>
<feature type="domain" description="FAD/NAD(P)-binding" evidence="17">
    <location>
        <begin position="5"/>
        <end position="320"/>
    </location>
</feature>
<dbReference type="FunFam" id="3.30.390.30:FF:000001">
    <property type="entry name" value="Dihydrolipoyl dehydrogenase"/>
    <property type="match status" value="1"/>
</dbReference>
<organism evidence="18 19">
    <name type="scientific">Fretibacterium fastidiosum</name>
    <dbReference type="NCBI Taxonomy" id="651822"/>
    <lineage>
        <taxon>Bacteria</taxon>
        <taxon>Thermotogati</taxon>
        <taxon>Synergistota</taxon>
        <taxon>Synergistia</taxon>
        <taxon>Synergistales</taxon>
        <taxon>Aminobacteriaceae</taxon>
        <taxon>Fretibacterium</taxon>
    </lineage>
</organism>
<dbReference type="SUPFAM" id="SSF55424">
    <property type="entry name" value="FAD/NAD-linked reductases, dimerisation (C-terminal) domain"/>
    <property type="match status" value="1"/>
</dbReference>
<dbReference type="GO" id="GO:0006103">
    <property type="term" value="P:2-oxoglutarate metabolic process"/>
    <property type="evidence" value="ECO:0007669"/>
    <property type="project" value="TreeGrafter"/>
</dbReference>
<evidence type="ECO:0000256" key="10">
    <source>
        <dbReference type="ARBA" id="ARBA00023284"/>
    </source>
</evidence>
<evidence type="ECO:0000256" key="11">
    <source>
        <dbReference type="ARBA" id="ARBA00049187"/>
    </source>
</evidence>
<dbReference type="InterPro" id="IPR023753">
    <property type="entry name" value="FAD/NAD-binding_dom"/>
</dbReference>
<dbReference type="InterPro" id="IPR001100">
    <property type="entry name" value="Pyr_nuc-diS_OxRdtase"/>
</dbReference>
<protein>
    <recommendedName>
        <fullName evidence="3 15">Dihydrolipoyl dehydrogenase</fullName>
        <ecNumber evidence="3 15">1.8.1.4</ecNumber>
    </recommendedName>
</protein>
<dbReference type="PROSITE" id="PS00076">
    <property type="entry name" value="PYRIDINE_REDOX_1"/>
    <property type="match status" value="1"/>
</dbReference>
<dbReference type="RefSeq" id="WP_015557088.1">
    <property type="nucleotide sequence ID" value="NZ_OZ209244.1"/>
</dbReference>
<evidence type="ECO:0000256" key="3">
    <source>
        <dbReference type="ARBA" id="ARBA00012608"/>
    </source>
</evidence>
<evidence type="ECO:0000256" key="9">
    <source>
        <dbReference type="ARBA" id="ARBA00023157"/>
    </source>
</evidence>
<dbReference type="GO" id="GO:0050660">
    <property type="term" value="F:flavin adenine dinucleotide binding"/>
    <property type="evidence" value="ECO:0007669"/>
    <property type="project" value="InterPro"/>
</dbReference>
<feature type="binding site" evidence="13">
    <location>
        <position position="50"/>
    </location>
    <ligand>
        <name>FAD</name>
        <dbReference type="ChEBI" id="CHEBI:57692"/>
    </ligand>
</feature>
<keyword evidence="4" id="KW-0963">Cytoplasm</keyword>
<dbReference type="InterPro" id="IPR036188">
    <property type="entry name" value="FAD/NAD-bd_sf"/>
</dbReference>
<comment type="catalytic activity">
    <reaction evidence="11 15">
        <text>N(6)-[(R)-dihydrolipoyl]-L-lysyl-[protein] + NAD(+) = N(6)-[(R)-lipoyl]-L-lysyl-[protein] + NADH + H(+)</text>
        <dbReference type="Rhea" id="RHEA:15045"/>
        <dbReference type="Rhea" id="RHEA-COMP:10474"/>
        <dbReference type="Rhea" id="RHEA-COMP:10475"/>
        <dbReference type="ChEBI" id="CHEBI:15378"/>
        <dbReference type="ChEBI" id="CHEBI:57540"/>
        <dbReference type="ChEBI" id="CHEBI:57945"/>
        <dbReference type="ChEBI" id="CHEBI:83099"/>
        <dbReference type="ChEBI" id="CHEBI:83100"/>
        <dbReference type="EC" id="1.8.1.4"/>
    </reaction>
</comment>
<evidence type="ECO:0000256" key="1">
    <source>
        <dbReference type="ARBA" id="ARBA00004496"/>
    </source>
</evidence>
<dbReference type="NCBIfam" id="TIGR01350">
    <property type="entry name" value="lipoamide_DH"/>
    <property type="match status" value="1"/>
</dbReference>
<feature type="binding site" evidence="13">
    <location>
        <begin position="175"/>
        <end position="182"/>
    </location>
    <ligand>
        <name>NAD(+)</name>
        <dbReference type="ChEBI" id="CHEBI:57540"/>
    </ligand>
</feature>
<dbReference type="PANTHER" id="PTHR22912">
    <property type="entry name" value="DISULFIDE OXIDOREDUCTASE"/>
    <property type="match status" value="1"/>
</dbReference>
<evidence type="ECO:0000259" key="17">
    <source>
        <dbReference type="Pfam" id="PF07992"/>
    </source>
</evidence>
<evidence type="ECO:0000256" key="4">
    <source>
        <dbReference type="ARBA" id="ARBA00022490"/>
    </source>
</evidence>
<keyword evidence="5 15" id="KW-0285">Flavoprotein</keyword>
<evidence type="ECO:0000256" key="14">
    <source>
        <dbReference type="PIRSR" id="PIRSR000350-4"/>
    </source>
</evidence>
<accession>A0AB94IYS6</accession>
<keyword evidence="10 15" id="KW-0676">Redox-active center</keyword>
<keyword evidence="7 15" id="KW-0560">Oxidoreductase</keyword>
<feature type="disulfide bond" description="Redox-active" evidence="14">
    <location>
        <begin position="41"/>
        <end position="46"/>
    </location>
</feature>
<reference evidence="18 19" key="2">
    <citation type="submission" date="2010-03" db="EMBL/GenBank/DDBJ databases">
        <authorList>
            <person name="Pajon A."/>
        </authorList>
    </citation>
    <scope>NUCLEOTIDE SEQUENCE [LARGE SCALE GENOMIC DNA]</scope>
    <source>
        <strain evidence="18 19">SGP1</strain>
    </source>
</reference>
<dbReference type="SUPFAM" id="SSF51905">
    <property type="entry name" value="FAD/NAD(P)-binding domain"/>
    <property type="match status" value="1"/>
</dbReference>
<keyword evidence="19" id="KW-1185">Reference proteome</keyword>
<dbReference type="InterPro" id="IPR016156">
    <property type="entry name" value="FAD/NAD-linked_Rdtase_dimer_sf"/>
</dbReference>
<feature type="domain" description="Pyridine nucleotide-disulphide oxidoreductase dimerisation" evidence="16">
    <location>
        <begin position="339"/>
        <end position="448"/>
    </location>
</feature>
<dbReference type="GO" id="GO:0005737">
    <property type="term" value="C:cytoplasm"/>
    <property type="evidence" value="ECO:0007669"/>
    <property type="project" value="UniProtKB-SubCell"/>
</dbReference>
<feature type="binding site" evidence="13">
    <location>
        <position position="305"/>
    </location>
    <ligand>
        <name>NAD(+)</name>
        <dbReference type="ChEBI" id="CHEBI:57540"/>
    </ligand>
</feature>
<proteinExistence type="inferred from homology"/>
<dbReference type="Pfam" id="PF02852">
    <property type="entry name" value="Pyr_redox_dim"/>
    <property type="match status" value="1"/>
</dbReference>
<dbReference type="Pfam" id="PF07992">
    <property type="entry name" value="Pyr_redox_2"/>
    <property type="match status" value="1"/>
</dbReference>
<evidence type="ECO:0000256" key="12">
    <source>
        <dbReference type="PIRSR" id="PIRSR000350-2"/>
    </source>
</evidence>
<evidence type="ECO:0000256" key="5">
    <source>
        <dbReference type="ARBA" id="ARBA00022630"/>
    </source>
</evidence>
<evidence type="ECO:0000313" key="19">
    <source>
        <dbReference type="Proteomes" id="UP000008957"/>
    </source>
</evidence>
<dbReference type="AlphaFoldDB" id="A0AB94IYS6"/>
<evidence type="ECO:0000256" key="8">
    <source>
        <dbReference type="ARBA" id="ARBA00023027"/>
    </source>
</evidence>
<comment type="subcellular location">
    <subcellularLocation>
        <location evidence="1">Cytoplasm</location>
    </subcellularLocation>
</comment>
<dbReference type="InterPro" id="IPR006258">
    <property type="entry name" value="Lipoamide_DH"/>
</dbReference>
<comment type="miscellaneous">
    <text evidence="15">The active site is a redox-active disulfide bond.</text>
</comment>
<dbReference type="Proteomes" id="UP000008957">
    <property type="component" value="Chromosome"/>
</dbReference>
<dbReference type="EC" id="1.8.1.4" evidence="3 15"/>
<dbReference type="EMBL" id="FP929056">
    <property type="protein sequence ID" value="CBL28942.1"/>
    <property type="molecule type" value="Genomic_DNA"/>
</dbReference>
<reference evidence="19" key="1">
    <citation type="submission" date="2010-03" db="EMBL/GenBank/DDBJ databases">
        <title>The genome sequence of Synergistetes sp. SGP1.</title>
        <authorList>
            <consortium name="metaHIT consortium -- http://www.metahit.eu/"/>
            <person name="Pajon A."/>
            <person name="Turner K."/>
            <person name="Parkhill J."/>
            <person name="Wade W."/>
            <person name="Vartoukian S."/>
        </authorList>
    </citation>
    <scope>NUCLEOTIDE SEQUENCE [LARGE SCALE GENOMIC DNA]</scope>
    <source>
        <strain evidence="19">SGP1</strain>
    </source>
</reference>
<dbReference type="InterPro" id="IPR004099">
    <property type="entry name" value="Pyr_nucl-diS_OxRdtase_dimer"/>
</dbReference>
<dbReference type="Gene3D" id="3.30.390.30">
    <property type="match status" value="1"/>
</dbReference>
<feature type="active site" description="Proton acceptor" evidence="12">
    <location>
        <position position="437"/>
    </location>
</feature>
<keyword evidence="6 13" id="KW-0274">FAD</keyword>
<evidence type="ECO:0000256" key="15">
    <source>
        <dbReference type="RuleBase" id="RU003692"/>
    </source>
</evidence>
<dbReference type="PIRSF" id="PIRSF000350">
    <property type="entry name" value="Mercury_reductase_MerA"/>
    <property type="match status" value="1"/>
</dbReference>
<dbReference type="KEGG" id="sbr:SY1_22540"/>
<dbReference type="Gene3D" id="3.50.50.60">
    <property type="entry name" value="FAD/NAD(P)-binding domain"/>
    <property type="match status" value="2"/>
</dbReference>
<gene>
    <name evidence="18" type="ORF">SY1_22540</name>
</gene>